<protein>
    <submittedName>
        <fullName evidence="2">MuF-like minor capsid protein</fullName>
    </submittedName>
</protein>
<organism evidence="2 3">
    <name type="scientific">Mycobacterium phage Godines</name>
    <dbReference type="NCBI Taxonomy" id="1675551"/>
    <lineage>
        <taxon>Viruses</taxon>
        <taxon>Duplodnaviria</taxon>
        <taxon>Heunggongvirae</taxon>
        <taxon>Uroviricota</taxon>
        <taxon>Caudoviricetes</taxon>
        <taxon>Bclasvirinae</taxon>
        <taxon>Rosebushvirus</taxon>
        <taxon>Rosebushvirus godines</taxon>
    </lineage>
</organism>
<feature type="region of interest" description="Disordered" evidence="1">
    <location>
        <begin position="794"/>
        <end position="815"/>
    </location>
</feature>
<feature type="compositionally biased region" description="Basic and acidic residues" evidence="1">
    <location>
        <begin position="806"/>
        <end position="815"/>
    </location>
</feature>
<dbReference type="Proteomes" id="UP000230307">
    <property type="component" value="Genome"/>
</dbReference>
<dbReference type="OrthoDB" id="484at10239"/>
<gene>
    <name evidence="2" type="ORF">GODINES_13</name>
</gene>
<proteinExistence type="predicted"/>
<accession>A0A0K1LRP4</accession>
<evidence type="ECO:0000256" key="1">
    <source>
        <dbReference type="SAM" id="MobiDB-lite"/>
    </source>
</evidence>
<reference evidence="2 3" key="1">
    <citation type="journal article" date="2016" name="BMC Microbiol.">
        <title>Characterization of mycobacteria and mycobacteriophages isolated from compost at the Sao Paulo Zoo Park Foundation in Brazil and creation of the new mycobacteriophage Cluster U.</title>
        <authorList>
            <person name="Lima-Junior J.D."/>
            <person name="Viana-Niero C."/>
            <person name="Conde Oliveira D.V."/>
            <person name="Machado G.E."/>
            <person name="Rabello M.C."/>
            <person name="Martins-Junior J."/>
            <person name="Martins L.F."/>
            <person name="Digiampietri L.A."/>
            <person name="da Silva A.M."/>
            <person name="Setubal J.C."/>
            <person name="Russell D.A."/>
            <person name="Jacobs-Sera D."/>
            <person name="Pope W.H."/>
            <person name="Hatfull G.F."/>
            <person name="Leao S.C."/>
        </authorList>
    </citation>
    <scope>NUCLEOTIDE SEQUENCE [LARGE SCALE GENOMIC DNA]</scope>
</reference>
<dbReference type="EMBL" id="KR997932">
    <property type="protein sequence ID" value="AKU45212.1"/>
    <property type="molecule type" value="Genomic_DNA"/>
</dbReference>
<name>A0A0K1LRP4_9CAUD</name>
<evidence type="ECO:0000313" key="2">
    <source>
        <dbReference type="EMBL" id="AKU45212.1"/>
    </source>
</evidence>
<feature type="region of interest" description="Disordered" evidence="1">
    <location>
        <begin position="325"/>
        <end position="353"/>
    </location>
</feature>
<keyword evidence="3" id="KW-1185">Reference proteome</keyword>
<evidence type="ECO:0000313" key="3">
    <source>
        <dbReference type="Proteomes" id="UP000230307"/>
    </source>
</evidence>
<sequence>MWPLPGESIDRDIAFEACVEDLYAEALRRWHPTLKATVLPSITAAGELPPDPDAAQEQAADEWSGLTEAVIVAGLTMLWVATVMEAFDALGIPLPELPDLPRADRERIIATREPWFDDTPVVRRVLSHTGDKRVDLENAADLVLSQPPLATALEEFQTAQRQRALEVPAQVREQLAVRVERANQLASDAGVAPEVARTDVRAATQAAIDPAGEDMREIARTAGYQAASVQNHAILTTALQSEEEGLQKCWIATIDGKTRPTHWAADGQRAPLAGSFIVGGEALAFPADPAGSAREVRNCRCRMGVLAEDEELPSEVDRHTERLNGRDAVARNRQGSQADEIERRKRAGNVRARDTRDGVGTVAASGGWAAPSEQEMAMADDSDTGETFRTFTDAVIALVGEPTSDGRMLSRDIDLSMRTFPHPLMWQEQTDHGHGGSYVIGVVETARLEDGKVFGSGYLLNNEHADQAYDLLIHKVVAPSVDLAASEWVMTDRDENEVDYDAYMESIENGDPIELFSTVMSAELIGTTLVATAAFGDTYLTLNPERETREVPVVASIVASFTPTTYPAAHFANPELTGPTRTTVTEDGRVFGHIACWDSRHRSVGLGHIDPPRNHSGYREFHTSPPVRLDDGTELAVGRLTVGIGHASTAANVTAAQAAAHYDNADACWALVRVGEDAYGIWFSGVVAPWADQATVEKGASAPLSGDWRDFGTGYELVAALSVNTPGFNVRGTTDSQGRPLAMVASLAPAEPTATGGTDGMTPQDFAAAVAKAMLDQQEAARLAAERDEVLARAAAITQPPTPAEEISRLLEGRG</sequence>